<evidence type="ECO:0000256" key="5">
    <source>
        <dbReference type="ARBA" id="ARBA00023235"/>
    </source>
</evidence>
<evidence type="ECO:0000256" key="2">
    <source>
        <dbReference type="ARBA" id="ARBA00005254"/>
    </source>
</evidence>
<dbReference type="InterPro" id="IPR014748">
    <property type="entry name" value="Enoyl-CoA_hydra_C"/>
</dbReference>
<organism evidence="7 8">
    <name type="scientific">Alkalimarinus sediminis</name>
    <dbReference type="NCBI Taxonomy" id="1632866"/>
    <lineage>
        <taxon>Bacteria</taxon>
        <taxon>Pseudomonadati</taxon>
        <taxon>Pseudomonadota</taxon>
        <taxon>Gammaproteobacteria</taxon>
        <taxon>Alteromonadales</taxon>
        <taxon>Alteromonadaceae</taxon>
        <taxon>Alkalimarinus</taxon>
    </lineage>
</organism>
<dbReference type="KEGG" id="asem:NNL22_15005"/>
<dbReference type="GO" id="GO:0016853">
    <property type="term" value="F:isomerase activity"/>
    <property type="evidence" value="ECO:0007669"/>
    <property type="project" value="UniProtKB-KW"/>
</dbReference>
<keyword evidence="3" id="KW-0276">Fatty acid metabolism</keyword>
<dbReference type="SUPFAM" id="SSF52096">
    <property type="entry name" value="ClpP/crotonase"/>
    <property type="match status" value="1"/>
</dbReference>
<comment type="pathway">
    <text evidence="1">Lipid metabolism; fatty acid beta-oxidation.</text>
</comment>
<keyword evidence="5" id="KW-0413">Isomerase</keyword>
<comment type="similarity">
    <text evidence="2">Belongs to the enoyl-CoA hydratase/isomerase family.</text>
</comment>
<evidence type="ECO:0000313" key="8">
    <source>
        <dbReference type="Proteomes" id="UP001164472"/>
    </source>
</evidence>
<dbReference type="GO" id="GO:0006631">
    <property type="term" value="P:fatty acid metabolic process"/>
    <property type="evidence" value="ECO:0007669"/>
    <property type="project" value="UniProtKB-KW"/>
</dbReference>
<sequence>MNERVTLEIVDNIAVVTLNRPEKLNALDMPMFEGIAKTAKKLAKNREIRAVIVRGEGSAFCSGLDVKSMMKNPLAAAKLLIKPGRKISNLAQDVGYLWRKVPVPVIAVTQGKCWGGGFQIALGADFRYTTPDCEFSIMEMKWGLIPDMSGSITLRELISIDLAKELTMTARVFNGQEAKEMGLVSKVSDTPFDDAIAFAKEISTRSPDGIANAKKLFNNTWTATDKVALWWETKLQKQLLGRWNQRASISQNNPKEKNPMAFKKRAK</sequence>
<dbReference type="InterPro" id="IPR001753">
    <property type="entry name" value="Enoyl-CoA_hydra/iso"/>
</dbReference>
<dbReference type="InterPro" id="IPR045002">
    <property type="entry name" value="Ech1-like"/>
</dbReference>
<keyword evidence="8" id="KW-1185">Reference proteome</keyword>
<feature type="region of interest" description="Disordered" evidence="6">
    <location>
        <begin position="246"/>
        <end position="267"/>
    </location>
</feature>
<dbReference type="EMBL" id="CP101527">
    <property type="protein sequence ID" value="UZW74317.1"/>
    <property type="molecule type" value="Genomic_DNA"/>
</dbReference>
<dbReference type="AlphaFoldDB" id="A0A9E8KQ65"/>
<gene>
    <name evidence="7" type="ORF">NNL22_15005</name>
</gene>
<accession>A0A9E8KQ65</accession>
<proteinExistence type="inferred from homology"/>
<evidence type="ECO:0000256" key="4">
    <source>
        <dbReference type="ARBA" id="ARBA00023098"/>
    </source>
</evidence>
<dbReference type="Proteomes" id="UP001164472">
    <property type="component" value="Chromosome"/>
</dbReference>
<dbReference type="CDD" id="cd06558">
    <property type="entry name" value="crotonase-like"/>
    <property type="match status" value="1"/>
</dbReference>
<evidence type="ECO:0000256" key="1">
    <source>
        <dbReference type="ARBA" id="ARBA00005005"/>
    </source>
</evidence>
<dbReference type="Gene3D" id="1.10.12.10">
    <property type="entry name" value="Lyase 2-enoyl-coa Hydratase, Chain A, domain 2"/>
    <property type="match status" value="1"/>
</dbReference>
<dbReference type="PANTHER" id="PTHR43149:SF1">
    <property type="entry name" value="DELTA(3,5)-DELTA(2,4)-DIENOYL-COA ISOMERASE, MITOCHONDRIAL"/>
    <property type="match status" value="1"/>
</dbReference>
<dbReference type="RefSeq" id="WP_251812510.1">
    <property type="nucleotide sequence ID" value="NZ_CP101527.1"/>
</dbReference>
<evidence type="ECO:0000256" key="3">
    <source>
        <dbReference type="ARBA" id="ARBA00022832"/>
    </source>
</evidence>
<evidence type="ECO:0000256" key="6">
    <source>
        <dbReference type="SAM" id="MobiDB-lite"/>
    </source>
</evidence>
<keyword evidence="4" id="KW-0443">Lipid metabolism</keyword>
<dbReference type="Gene3D" id="3.90.226.10">
    <property type="entry name" value="2-enoyl-CoA Hydratase, Chain A, domain 1"/>
    <property type="match status" value="1"/>
</dbReference>
<reference evidence="7" key="1">
    <citation type="submission" date="2022-07" db="EMBL/GenBank/DDBJ databases">
        <title>Alkalimarinus sp. nov., isolated from gut of a Alitta virens.</title>
        <authorList>
            <person name="Yang A.I."/>
            <person name="Shin N.-R."/>
        </authorList>
    </citation>
    <scope>NUCLEOTIDE SEQUENCE</scope>
    <source>
        <strain evidence="7">FA028</strain>
    </source>
</reference>
<evidence type="ECO:0000313" key="7">
    <source>
        <dbReference type="EMBL" id="UZW74317.1"/>
    </source>
</evidence>
<dbReference type="InterPro" id="IPR029045">
    <property type="entry name" value="ClpP/crotonase-like_dom_sf"/>
</dbReference>
<name>A0A9E8KQ65_9ALTE</name>
<dbReference type="Pfam" id="PF00378">
    <property type="entry name" value="ECH_1"/>
    <property type="match status" value="1"/>
</dbReference>
<protein>
    <submittedName>
        <fullName evidence="7">Crotonase/enoyl-CoA hydratase family protein</fullName>
    </submittedName>
</protein>
<dbReference type="PANTHER" id="PTHR43149">
    <property type="entry name" value="ENOYL-COA HYDRATASE"/>
    <property type="match status" value="1"/>
</dbReference>
<dbReference type="NCBIfam" id="NF005699">
    <property type="entry name" value="PRK07509.1"/>
    <property type="match status" value="1"/>
</dbReference>